<evidence type="ECO:0000256" key="9">
    <source>
        <dbReference type="ARBA" id="ARBA00029321"/>
    </source>
</evidence>
<evidence type="ECO:0000256" key="4">
    <source>
        <dbReference type="ARBA" id="ARBA00018388"/>
    </source>
</evidence>
<comment type="catalytic activity">
    <reaction evidence="9 10">
        <text>alpha-D-glucose 6-phosphate = beta-D-fructose 6-phosphate</text>
        <dbReference type="Rhea" id="RHEA:11816"/>
        <dbReference type="ChEBI" id="CHEBI:57634"/>
        <dbReference type="ChEBI" id="CHEBI:58225"/>
        <dbReference type="EC" id="5.3.1.9"/>
    </reaction>
</comment>
<dbReference type="GO" id="GO:0004347">
    <property type="term" value="F:glucose-6-phosphate isomerase activity"/>
    <property type="evidence" value="ECO:0007669"/>
    <property type="project" value="UniProtKB-EC"/>
</dbReference>
<dbReference type="InterPro" id="IPR035476">
    <property type="entry name" value="SIS_PGI_1"/>
</dbReference>
<dbReference type="GO" id="GO:0097367">
    <property type="term" value="F:carbohydrate derivative binding"/>
    <property type="evidence" value="ECO:0007669"/>
    <property type="project" value="InterPro"/>
</dbReference>
<accession>A0A8H5HKU5</accession>
<evidence type="ECO:0000313" key="12">
    <source>
        <dbReference type="Proteomes" id="UP000565441"/>
    </source>
</evidence>
<evidence type="ECO:0000256" key="3">
    <source>
        <dbReference type="ARBA" id="ARBA00011952"/>
    </source>
</evidence>
<comment type="pathway">
    <text evidence="1 10">Carbohydrate degradation; glycolysis; D-glyceraldehyde 3-phosphate and glycerone phosphate from D-glucose: step 2/4.</text>
</comment>
<comment type="similarity">
    <text evidence="2 10">Belongs to the GPI family.</text>
</comment>
<dbReference type="GO" id="GO:0005829">
    <property type="term" value="C:cytosol"/>
    <property type="evidence" value="ECO:0007669"/>
    <property type="project" value="TreeGrafter"/>
</dbReference>
<dbReference type="HAMAP" id="MF_00473">
    <property type="entry name" value="G6P_isomerase"/>
    <property type="match status" value="1"/>
</dbReference>
<gene>
    <name evidence="11" type="ORF">D9615_001014</name>
</gene>
<dbReference type="InterPro" id="IPR023096">
    <property type="entry name" value="G6P_Isomerase_C"/>
</dbReference>
<reference evidence="11 12" key="1">
    <citation type="journal article" date="2020" name="ISME J.">
        <title>Uncovering the hidden diversity of litter-decomposition mechanisms in mushroom-forming fungi.</title>
        <authorList>
            <person name="Floudas D."/>
            <person name="Bentzer J."/>
            <person name="Ahren D."/>
            <person name="Johansson T."/>
            <person name="Persson P."/>
            <person name="Tunlid A."/>
        </authorList>
    </citation>
    <scope>NUCLEOTIDE SEQUENCE [LARGE SCALE GENOMIC DNA]</scope>
    <source>
        <strain evidence="11 12">CBS 661.87</strain>
    </source>
</reference>
<evidence type="ECO:0000256" key="8">
    <source>
        <dbReference type="ARBA" id="ARBA00024178"/>
    </source>
</evidence>
<evidence type="ECO:0000256" key="7">
    <source>
        <dbReference type="ARBA" id="ARBA00023235"/>
    </source>
</evidence>
<comment type="caution">
    <text evidence="11">The sequence shown here is derived from an EMBL/GenBank/DDBJ whole genome shotgun (WGS) entry which is preliminary data.</text>
</comment>
<organism evidence="11 12">
    <name type="scientific">Tricholomella constricta</name>
    <dbReference type="NCBI Taxonomy" id="117010"/>
    <lineage>
        <taxon>Eukaryota</taxon>
        <taxon>Fungi</taxon>
        <taxon>Dikarya</taxon>
        <taxon>Basidiomycota</taxon>
        <taxon>Agaricomycotina</taxon>
        <taxon>Agaricomycetes</taxon>
        <taxon>Agaricomycetidae</taxon>
        <taxon>Agaricales</taxon>
        <taxon>Tricholomatineae</taxon>
        <taxon>Lyophyllaceae</taxon>
        <taxon>Tricholomella</taxon>
    </lineage>
</organism>
<evidence type="ECO:0000256" key="1">
    <source>
        <dbReference type="ARBA" id="ARBA00004926"/>
    </source>
</evidence>
<evidence type="ECO:0000256" key="10">
    <source>
        <dbReference type="RuleBase" id="RU000612"/>
    </source>
</evidence>
<dbReference type="GO" id="GO:0006096">
    <property type="term" value="P:glycolytic process"/>
    <property type="evidence" value="ECO:0007669"/>
    <property type="project" value="UniProtKB-UniPathway"/>
</dbReference>
<dbReference type="Gene3D" id="3.40.50.10490">
    <property type="entry name" value="Glucose-6-phosphate isomerase like protein, domain 1"/>
    <property type="match status" value="2"/>
</dbReference>
<dbReference type="InterPro" id="IPR035482">
    <property type="entry name" value="SIS_PGI_2"/>
</dbReference>
<name>A0A8H5HKU5_9AGAR</name>
<protein>
    <recommendedName>
        <fullName evidence="4 10">Glucose-6-phosphate isomerase</fullName>
        <ecNumber evidence="3 10">5.3.1.9</ecNumber>
    </recommendedName>
</protein>
<evidence type="ECO:0000256" key="5">
    <source>
        <dbReference type="ARBA" id="ARBA00022432"/>
    </source>
</evidence>
<evidence type="ECO:0000313" key="11">
    <source>
        <dbReference type="EMBL" id="KAF5385366.1"/>
    </source>
</evidence>
<evidence type="ECO:0000256" key="6">
    <source>
        <dbReference type="ARBA" id="ARBA00023152"/>
    </source>
</evidence>
<proteinExistence type="inferred from homology"/>
<dbReference type="GO" id="GO:0006094">
    <property type="term" value="P:gluconeogenesis"/>
    <property type="evidence" value="ECO:0007669"/>
    <property type="project" value="UniProtKB-KW"/>
</dbReference>
<dbReference type="UniPathway" id="UPA00109">
    <property type="reaction ID" value="UER00181"/>
</dbReference>
<keyword evidence="6 10" id="KW-0324">Glycolysis</keyword>
<dbReference type="OrthoDB" id="5831190at2759"/>
<dbReference type="Gene3D" id="1.10.1390.10">
    <property type="match status" value="1"/>
</dbReference>
<dbReference type="SUPFAM" id="SSF53697">
    <property type="entry name" value="SIS domain"/>
    <property type="match status" value="1"/>
</dbReference>
<dbReference type="PROSITE" id="PS00765">
    <property type="entry name" value="P_GLUCOSE_ISOMERASE_1"/>
    <property type="match status" value="1"/>
</dbReference>
<dbReference type="FunFam" id="3.40.50.10490:FF:000004">
    <property type="entry name" value="Glucose-6-phosphate isomerase"/>
    <property type="match status" value="1"/>
</dbReference>
<dbReference type="PROSITE" id="PS51463">
    <property type="entry name" value="P_GLUCOSE_ISOMERASE_3"/>
    <property type="match status" value="1"/>
</dbReference>
<dbReference type="Pfam" id="PF00342">
    <property type="entry name" value="PGI"/>
    <property type="match status" value="1"/>
</dbReference>
<dbReference type="CDD" id="cd05015">
    <property type="entry name" value="SIS_PGI_1"/>
    <property type="match status" value="1"/>
</dbReference>
<dbReference type="GO" id="GO:0051156">
    <property type="term" value="P:glucose 6-phosphate metabolic process"/>
    <property type="evidence" value="ECO:0007669"/>
    <property type="project" value="TreeGrafter"/>
</dbReference>
<dbReference type="AlphaFoldDB" id="A0A8H5HKU5"/>
<dbReference type="PRINTS" id="PR00662">
    <property type="entry name" value="G6PISOMERASE"/>
</dbReference>
<dbReference type="EC" id="5.3.1.9" evidence="3 10"/>
<dbReference type="CDD" id="cd05016">
    <property type="entry name" value="SIS_PGI_2"/>
    <property type="match status" value="1"/>
</dbReference>
<dbReference type="NCBIfam" id="NF001211">
    <property type="entry name" value="PRK00179.1"/>
    <property type="match status" value="1"/>
</dbReference>
<dbReference type="InterPro" id="IPR046348">
    <property type="entry name" value="SIS_dom_sf"/>
</dbReference>
<keyword evidence="7 10" id="KW-0413">Isomerase</keyword>
<dbReference type="EMBL" id="JAACJP010000004">
    <property type="protein sequence ID" value="KAF5385366.1"/>
    <property type="molecule type" value="Genomic_DNA"/>
</dbReference>
<evidence type="ECO:0000256" key="2">
    <source>
        <dbReference type="ARBA" id="ARBA00006604"/>
    </source>
</evidence>
<keyword evidence="5 10" id="KW-0312">Gluconeogenesis</keyword>
<keyword evidence="12" id="KW-1185">Reference proteome</keyword>
<dbReference type="FunFam" id="1.10.1390.10:FF:000001">
    <property type="entry name" value="Glucose-6-phosphate isomerase"/>
    <property type="match status" value="1"/>
</dbReference>
<dbReference type="PROSITE" id="PS00174">
    <property type="entry name" value="P_GLUCOSE_ISOMERASE_2"/>
    <property type="match status" value="1"/>
</dbReference>
<dbReference type="InterPro" id="IPR018189">
    <property type="entry name" value="Phosphoglucose_isomerase_CS"/>
</dbReference>
<comment type="function">
    <text evidence="8">In the cytoplasm, catalyzes the conversion of glucose-6-phosphate to fructose-6-phosphate, the second step in glycolysis, and the reverse reaction during gluconeogenesis.</text>
</comment>
<dbReference type="PANTHER" id="PTHR11469">
    <property type="entry name" value="GLUCOSE-6-PHOSPHATE ISOMERASE"/>
    <property type="match status" value="1"/>
</dbReference>
<dbReference type="InterPro" id="IPR001672">
    <property type="entry name" value="G6P_Isomerase"/>
</dbReference>
<dbReference type="GO" id="GO:0048029">
    <property type="term" value="F:monosaccharide binding"/>
    <property type="evidence" value="ECO:0007669"/>
    <property type="project" value="TreeGrafter"/>
</dbReference>
<dbReference type="Proteomes" id="UP000565441">
    <property type="component" value="Unassembled WGS sequence"/>
</dbReference>
<dbReference type="PANTHER" id="PTHR11469:SF1">
    <property type="entry name" value="GLUCOSE-6-PHOSPHATE ISOMERASE"/>
    <property type="match status" value="1"/>
</dbReference>
<sequence length="1081" mass="120162">MLRPAGLGKRITSLFSSLLSTKASSQSLKAKLQDTVWIPAGPARGNDDDGNMLGMSQDTLGTLPFWDAAKLQDRVFPPFTSGAFEGEDEDKAFQGIVDSDNPLSGIGRDESWIDAAIDQAKVLYPDRAMHTLPRWTSLCVILQGIQVAGKWRPGVIKFETENDVAFYTKDIIKQTSTSYTATQDFAAIRHGISYVTQEAERSSDSGGKVCHITMIWKEDKKDDLLILRYKSETSHFLFKHAWDLEKAVGKAWTPALMSLVVQSAYKQICAPFSPQSFPFTPPQIICFGNPALYRLVYIENATLYLSGWRSVAPLQAHRLLQPLHPWARFPPITQGHLVLENLAIALLARAPGGLAAFLQTRRNHPDREEPTIMNAKVLMAKLIGGGVDLWNVARGVVLHGRLPSTITLGRTRVTGILSTEDEALKEHLREGKPWMHCLKHGTVWADEERQWVVKAVSPSSLNEIKAMRAVTEAGCQEVGVVGLAGSMEVTVGEYSGMQLIITRYCGSSTDDLYLHQTLEEYIEARPKSRETHEVSLEYASWKKLQEIYDSEHSNLVLKDLFAQDPERFAKFSREYSSSDGPDVTFLLDYSKNLITQPVLDTLLSLVREAEVEKVRDQMFSGEHINTSEDRAVLHIALRNFNDFSISESGVDEVAGVLAHIKEFTDAVRSGEWKGYTGKTIDTIVNIGIGGSDLGPVMVTEALKAYAKRDLTAHFVSNIDGTHLAETLRLCDPERTLFIIASKTFTTQETITNAESARDWFLASAKDKAHVAKHFVALSTNTKAVTAFGISESNMFQFWDWVGGRYSLWSAIGLSIALVIGYNHFEELLKGAHGMDKHFKETPLEQNLPVILAVLGIWYNDFYGAQTHALLPYDQYLHKFADYFQQGDMESNGKFVTKGGQRVDYQTGPIIWGAAGTNGQHSFYQLVHQGTKLIPADFIAPATTHNPIANSKHHRILLSNFFAQPEALAFGKTEEEVRKEVGEGGSEALVKSKVFEGNRPSNSIMFPLLTPATLGALIALYEHKVFVQGVVWGINSFDQMGVELGKVLAKNILAQLEKPEDVTGHDSSTTGLIHYYQKFRKE</sequence>